<dbReference type="GO" id="GO:0008295">
    <property type="term" value="P:spermidine biosynthetic process"/>
    <property type="evidence" value="ECO:0007669"/>
    <property type="project" value="UniProtKB-UniRule"/>
</dbReference>
<dbReference type="Gene3D" id="3.60.90.10">
    <property type="entry name" value="S-adenosylmethionine decarboxylase"/>
    <property type="match status" value="1"/>
</dbReference>
<feature type="modified residue" description="Pyruvic acid (Ser); by autocatalysis" evidence="9">
    <location>
        <position position="85"/>
    </location>
</feature>
<proteinExistence type="inferred from homology"/>
<reference evidence="11" key="2">
    <citation type="journal article" date="2020" name="Int. J. Syst. Evol. Microbiol.">
        <title>Genomic insights into a novel species Rhodoferax aquaticus sp. nov., isolated from freshwater.</title>
        <authorList>
            <person name="Li T."/>
            <person name="Zhuo Y."/>
            <person name="Jin C.Z."/>
            <person name="Wu X."/>
            <person name="Ko S.R."/>
            <person name="Jin F.J."/>
            <person name="Ahn C.Y."/>
            <person name="Oh H.M."/>
            <person name="Lee H.G."/>
            <person name="Jin L."/>
        </authorList>
    </citation>
    <scope>NUCLEOTIDE SEQUENCE [LARGE SCALE GENOMIC DNA]</scope>
    <source>
        <strain evidence="11">Gr-4</strain>
    </source>
</reference>
<keyword evidence="1 9" id="KW-0210">Decarboxylase</keyword>
<dbReference type="UniPathway" id="UPA00331">
    <property type="reaction ID" value="UER00451"/>
</dbReference>
<keyword evidence="9" id="KW-0949">S-adenosyl-L-methionine</keyword>
<feature type="chain" id="PRO_5023501530" description="S-adenosylmethionine decarboxylase alpha chain" evidence="9">
    <location>
        <begin position="85"/>
        <end position="145"/>
    </location>
</feature>
<keyword evidence="11" id="KW-1185">Reference proteome</keyword>
<feature type="site" description="Cleavage (non-hydrolytic); by autolysis" evidence="9">
    <location>
        <begin position="84"/>
        <end position="85"/>
    </location>
</feature>
<comment type="subunit">
    <text evidence="9">Heterotetramer of two alpha and two beta chains arranged as a dimer of alpha/beta heterodimers.</text>
</comment>
<organism evidence="10 11">
    <name type="scientific">Rhodoferax aquaticus</name>
    <dbReference type="NCBI Taxonomy" id="2527691"/>
    <lineage>
        <taxon>Bacteria</taxon>
        <taxon>Pseudomonadati</taxon>
        <taxon>Pseudomonadota</taxon>
        <taxon>Betaproteobacteria</taxon>
        <taxon>Burkholderiales</taxon>
        <taxon>Comamonadaceae</taxon>
        <taxon>Rhodoferax</taxon>
    </lineage>
</organism>
<dbReference type="AlphaFoldDB" id="A0A515EKP4"/>
<feature type="chain" id="PRO_5023501531" description="S-adenosylmethionine decarboxylase beta chain" evidence="9">
    <location>
        <begin position="1"/>
        <end position="84"/>
    </location>
</feature>
<evidence type="ECO:0000313" key="10">
    <source>
        <dbReference type="EMBL" id="QDL53233.1"/>
    </source>
</evidence>
<dbReference type="PANTHER" id="PTHR33866:SF2">
    <property type="entry name" value="S-ADENOSYLMETHIONINE DECARBOXYLASE PROENZYME"/>
    <property type="match status" value="1"/>
</dbReference>
<dbReference type="InterPro" id="IPR003826">
    <property type="entry name" value="AdoMetDC_fam_prok"/>
</dbReference>
<dbReference type="HAMAP" id="MF_00464">
    <property type="entry name" value="AdoMetDC_1"/>
    <property type="match status" value="1"/>
</dbReference>
<feature type="active site" description="Proton acceptor; for processing activity" evidence="9">
    <location>
        <position position="90"/>
    </location>
</feature>
<evidence type="ECO:0000256" key="5">
    <source>
        <dbReference type="ARBA" id="ARBA00023145"/>
    </source>
</evidence>
<dbReference type="KEGG" id="rhg:EXZ61_03050"/>
<keyword evidence="2 9" id="KW-0068">Autocatalytic cleavage</keyword>
<sequence>MPKTLGPDPAAMAHKDYFSERDGQRFAGTHLIVDLWEAQHLNDAPRIEATLRAAALAAKATVLHGHFHVFTPLGGVTGVLLLAESHISIHTWPERSFAAIDLFMCAGCDPQDGIAAIQRGFEPQRITVKTLRRGELAASNLPVAD</sequence>
<dbReference type="InterPro" id="IPR016067">
    <property type="entry name" value="S-AdoMet_deCO2ase_core"/>
</dbReference>
<dbReference type="GO" id="GO:0005829">
    <property type="term" value="C:cytosol"/>
    <property type="evidence" value="ECO:0007669"/>
    <property type="project" value="TreeGrafter"/>
</dbReference>
<gene>
    <name evidence="10" type="primary">speD</name>
    <name evidence="9" type="synonym">speH</name>
    <name evidence="10" type="ORF">EXZ61_03050</name>
</gene>
<comment type="cofactor">
    <cofactor evidence="9">
        <name>pyruvate</name>
        <dbReference type="ChEBI" id="CHEBI:15361"/>
    </cofactor>
    <text evidence="9">Binds 1 pyruvoyl group covalently per subunit.</text>
</comment>
<comment type="function">
    <text evidence="9">Catalyzes the decarboxylation of S-adenosylmethionine to S-adenosylmethioninamine (dcAdoMet), the propylamine donor required for the synthesis of the polyamines spermine and spermidine from the diamine putrescine.</text>
</comment>
<dbReference type="Pfam" id="PF02675">
    <property type="entry name" value="AdoMet_dc"/>
    <property type="match status" value="1"/>
</dbReference>
<evidence type="ECO:0000256" key="7">
    <source>
        <dbReference type="ARBA" id="ARBA00023270"/>
    </source>
</evidence>
<comment type="pathway">
    <text evidence="9">Amine and polyamine biosynthesis; S-adenosylmethioninamine biosynthesis; S-adenosylmethioninamine from S-adenosyl-L-methionine: step 1/1.</text>
</comment>
<dbReference type="EC" id="4.1.1.50" evidence="9"/>
<comment type="catalytic activity">
    <reaction evidence="9">
        <text>S-adenosyl-L-methionine + H(+) = S-adenosyl 3-(methylsulfanyl)propylamine + CO2</text>
        <dbReference type="Rhea" id="RHEA:15981"/>
        <dbReference type="ChEBI" id="CHEBI:15378"/>
        <dbReference type="ChEBI" id="CHEBI:16526"/>
        <dbReference type="ChEBI" id="CHEBI:57443"/>
        <dbReference type="ChEBI" id="CHEBI:59789"/>
        <dbReference type="EC" id="4.1.1.50"/>
    </reaction>
</comment>
<dbReference type="NCBIfam" id="TIGR03330">
    <property type="entry name" value="SAM_DCase_Bsu"/>
    <property type="match status" value="1"/>
</dbReference>
<keyword evidence="8 9" id="KW-0670">Pyruvate</keyword>
<dbReference type="InterPro" id="IPR017716">
    <property type="entry name" value="S-AdoMet_deCOase_pro-enz"/>
</dbReference>
<comment type="PTM">
    <text evidence="9">Is synthesized initially as an inactive proenzyme. Formation of the active enzyme involves a self-maturation process in which the active site pyruvoyl group is generated from an internal serine residue via an autocatalytic post-translational modification. Two non-identical subunits are generated from the proenzyme in this reaction, and the pyruvate is formed at the N-terminus of the alpha chain, which is derived from the carboxyl end of the proenzyme. The post-translation cleavage follows an unusual pathway, termed non-hydrolytic serinolysis, in which the side chain hydroxyl group of the serine supplies its oxygen atom to form the C-terminus of the beta chain, while the remainder of the serine residue undergoes an oxidative deamination to produce ammonia and the pyruvoyl group blocking the N-terminus of the alpha chain.</text>
</comment>
<evidence type="ECO:0000256" key="2">
    <source>
        <dbReference type="ARBA" id="ARBA00022813"/>
    </source>
</evidence>
<keyword evidence="3 9" id="KW-0745">Spermidine biosynthesis</keyword>
<keyword evidence="6 9" id="KW-0456">Lyase</keyword>
<keyword evidence="7 9" id="KW-0704">Schiff base</keyword>
<dbReference type="EMBL" id="CP036282">
    <property type="protein sequence ID" value="QDL53233.1"/>
    <property type="molecule type" value="Genomic_DNA"/>
</dbReference>
<evidence type="ECO:0000313" key="11">
    <source>
        <dbReference type="Proteomes" id="UP000317365"/>
    </source>
</evidence>
<accession>A0A515EKP4</accession>
<dbReference type="Proteomes" id="UP000317365">
    <property type="component" value="Chromosome"/>
</dbReference>
<feature type="active site" description="Proton donor; for catalytic activity" evidence="9">
    <location>
        <position position="105"/>
    </location>
</feature>
<keyword evidence="5 9" id="KW-0865">Zymogen</keyword>
<evidence type="ECO:0000256" key="9">
    <source>
        <dbReference type="HAMAP-Rule" id="MF_00464"/>
    </source>
</evidence>
<feature type="active site" description="Schiff-base intermediate with substrate; via pyruvic acid" evidence="9">
    <location>
        <position position="85"/>
    </location>
</feature>
<evidence type="ECO:0000256" key="6">
    <source>
        <dbReference type="ARBA" id="ARBA00023239"/>
    </source>
</evidence>
<protein>
    <recommendedName>
        <fullName evidence="9">S-adenosylmethionine decarboxylase proenzyme</fullName>
        <shortName evidence="9">AdoMetDC</shortName>
        <shortName evidence="9">SAMDC</shortName>
        <ecNumber evidence="9">4.1.1.50</ecNumber>
    </recommendedName>
    <component>
        <recommendedName>
            <fullName evidence="9">S-adenosylmethionine decarboxylase beta chain</fullName>
        </recommendedName>
    </component>
    <component>
        <recommendedName>
            <fullName evidence="9">S-adenosylmethionine decarboxylase alpha chain</fullName>
        </recommendedName>
    </component>
</protein>
<evidence type="ECO:0000256" key="8">
    <source>
        <dbReference type="ARBA" id="ARBA00023317"/>
    </source>
</evidence>
<comment type="similarity">
    <text evidence="9">Belongs to the prokaryotic AdoMetDC family. Type 1 subfamily.</text>
</comment>
<name>A0A515EKP4_9BURK</name>
<evidence type="ECO:0000256" key="1">
    <source>
        <dbReference type="ARBA" id="ARBA00022793"/>
    </source>
</evidence>
<reference evidence="11" key="1">
    <citation type="submission" date="2019-02" db="EMBL/GenBank/DDBJ databases">
        <title>Complete genome sequence of Rhodoferax sp. Gr-4.</title>
        <authorList>
            <person name="Jin L."/>
        </authorList>
    </citation>
    <scope>NUCLEOTIDE SEQUENCE [LARGE SCALE GENOMIC DNA]</scope>
    <source>
        <strain evidence="11">Gr-4</strain>
    </source>
</reference>
<dbReference type="RefSeq" id="WP_142808912.1">
    <property type="nucleotide sequence ID" value="NZ_CP036282.1"/>
</dbReference>
<dbReference type="SUPFAM" id="SSF56276">
    <property type="entry name" value="S-adenosylmethionine decarboxylase"/>
    <property type="match status" value="1"/>
</dbReference>
<evidence type="ECO:0000256" key="3">
    <source>
        <dbReference type="ARBA" id="ARBA00023066"/>
    </source>
</evidence>
<dbReference type="PANTHER" id="PTHR33866">
    <property type="entry name" value="S-ADENOSYLMETHIONINE DECARBOXYLASE PROENZYME"/>
    <property type="match status" value="1"/>
</dbReference>
<dbReference type="GO" id="GO:0004014">
    <property type="term" value="F:adenosylmethionine decarboxylase activity"/>
    <property type="evidence" value="ECO:0007669"/>
    <property type="project" value="UniProtKB-UniRule"/>
</dbReference>
<keyword evidence="4 9" id="KW-0620">Polyamine biosynthesis</keyword>
<evidence type="ECO:0000256" key="4">
    <source>
        <dbReference type="ARBA" id="ARBA00023115"/>
    </source>
</evidence>